<dbReference type="InterPro" id="IPR040624">
    <property type="entry name" value="HalOD1"/>
</dbReference>
<dbReference type="Proteomes" id="UP000509750">
    <property type="component" value="Chromosome"/>
</dbReference>
<feature type="domain" description="Halobacterial output" evidence="2">
    <location>
        <begin position="40"/>
        <end position="110"/>
    </location>
</feature>
<dbReference type="EMBL" id="CP058529">
    <property type="protein sequence ID" value="QLG28984.1"/>
    <property type="molecule type" value="Genomic_DNA"/>
</dbReference>
<protein>
    <recommendedName>
        <fullName evidence="2">Halobacterial output domain-containing protein</fullName>
    </recommendedName>
</protein>
<dbReference type="GeneID" id="56030409"/>
<dbReference type="RefSeq" id="WP_179170558.1">
    <property type="nucleotide sequence ID" value="NZ_CP058529.1"/>
</dbReference>
<dbReference type="KEGG" id="halg:HUG10_16210"/>
<sequence length="116" mass="12222">MVQDMTCEESPGDTDATNRDSTRDAGPSETIVRTEWVESGRPSIAIVEAIAEATGRDPVSVAPLYEHIDSDALDALVTAAKDSSRPDVRVSFSVDVFTIVVDGGGGLEVRARSTGV</sequence>
<proteinExistence type="predicted"/>
<name>A0A7D5GN15_9EURY</name>
<feature type="compositionally biased region" description="Acidic residues" evidence="1">
    <location>
        <begin position="1"/>
        <end position="12"/>
    </location>
</feature>
<accession>A0A7D5GN15</accession>
<dbReference type="AlphaFoldDB" id="A0A7D5GN15"/>
<evidence type="ECO:0000313" key="3">
    <source>
        <dbReference type="EMBL" id="QLG28984.1"/>
    </source>
</evidence>
<gene>
    <name evidence="3" type="ORF">HUG10_16210</name>
</gene>
<keyword evidence="4" id="KW-1185">Reference proteome</keyword>
<evidence type="ECO:0000259" key="2">
    <source>
        <dbReference type="Pfam" id="PF18545"/>
    </source>
</evidence>
<feature type="region of interest" description="Disordered" evidence="1">
    <location>
        <begin position="1"/>
        <end position="29"/>
    </location>
</feature>
<reference evidence="3 4" key="1">
    <citation type="submission" date="2020-07" db="EMBL/GenBank/DDBJ databases">
        <title>Gai3-2, isolated from salt lake.</title>
        <authorList>
            <person name="Cui H."/>
            <person name="Shi X."/>
        </authorList>
    </citation>
    <scope>NUCLEOTIDE SEQUENCE [LARGE SCALE GENOMIC DNA]</scope>
    <source>
        <strain evidence="3 4">Gai3-2</strain>
    </source>
</reference>
<organism evidence="3 4">
    <name type="scientific">Halorarum halophilum</name>
    <dbReference type="NCBI Taxonomy" id="2743090"/>
    <lineage>
        <taxon>Archaea</taxon>
        <taxon>Methanobacteriati</taxon>
        <taxon>Methanobacteriota</taxon>
        <taxon>Stenosarchaea group</taxon>
        <taxon>Halobacteria</taxon>
        <taxon>Halobacteriales</taxon>
        <taxon>Haloferacaceae</taxon>
        <taxon>Halorarum</taxon>
    </lineage>
</organism>
<evidence type="ECO:0000313" key="4">
    <source>
        <dbReference type="Proteomes" id="UP000509750"/>
    </source>
</evidence>
<evidence type="ECO:0000256" key="1">
    <source>
        <dbReference type="SAM" id="MobiDB-lite"/>
    </source>
</evidence>
<dbReference type="Pfam" id="PF18545">
    <property type="entry name" value="HalOD1"/>
    <property type="match status" value="1"/>
</dbReference>